<dbReference type="SUPFAM" id="SSF52833">
    <property type="entry name" value="Thioredoxin-like"/>
    <property type="match status" value="1"/>
</dbReference>
<dbReference type="InterPro" id="IPR013766">
    <property type="entry name" value="Thioredoxin_domain"/>
</dbReference>
<feature type="domain" description="Thioredoxin" evidence="2">
    <location>
        <begin position="29"/>
        <end position="168"/>
    </location>
</feature>
<dbReference type="AlphaFoldDB" id="A0A5C4S486"/>
<dbReference type="RefSeq" id="WP_139457482.1">
    <property type="nucleotide sequence ID" value="NZ_VDCH01000024.1"/>
</dbReference>
<evidence type="ECO:0000313" key="4">
    <source>
        <dbReference type="Proteomes" id="UP000308271"/>
    </source>
</evidence>
<feature type="chain" id="PRO_5022950087" evidence="1">
    <location>
        <begin position="29"/>
        <end position="170"/>
    </location>
</feature>
<dbReference type="Proteomes" id="UP000308271">
    <property type="component" value="Unassembled WGS sequence"/>
</dbReference>
<dbReference type="Gene3D" id="3.40.30.10">
    <property type="entry name" value="Glutaredoxin"/>
    <property type="match status" value="1"/>
</dbReference>
<dbReference type="GO" id="GO:0016491">
    <property type="term" value="F:oxidoreductase activity"/>
    <property type="evidence" value="ECO:0007669"/>
    <property type="project" value="InterPro"/>
</dbReference>
<name>A0A5C4S486_CHLTI</name>
<dbReference type="PANTHER" id="PTHR42852">
    <property type="entry name" value="THIOL:DISULFIDE INTERCHANGE PROTEIN DSBE"/>
    <property type="match status" value="1"/>
</dbReference>
<dbReference type="OrthoDB" id="1098640at2"/>
<accession>A0A5C4S486</accession>
<sequence>MKRFPFKTCRAALFALLLSVGLSANAHALDKGDKAADFTLPGKAGMVKLSDKAESVIYLDFWASWCGPCRQSFPWMNQMQAKYKAKGFQVLAVNLDTKTDDAIKFLAQVPANFTVAFDSKGQTPRVYGVKGMPTSYLINRNGKVLWQHVGFRPADKEELEKQIQAALGGK</sequence>
<dbReference type="CDD" id="cd02966">
    <property type="entry name" value="TlpA_like_family"/>
    <property type="match status" value="1"/>
</dbReference>
<keyword evidence="4" id="KW-1185">Reference proteome</keyword>
<dbReference type="PROSITE" id="PS51352">
    <property type="entry name" value="THIOREDOXIN_2"/>
    <property type="match status" value="1"/>
</dbReference>
<reference evidence="3 4" key="1">
    <citation type="submission" date="2019-05" db="EMBL/GenBank/DDBJ databases">
        <title>Draft Whole-Genome sequence of the green sulfur bacterium Chlorobaculum thiosulfatiphilum DSM 249.</title>
        <authorList>
            <person name="Meyer T.E."/>
            <person name="Kyndt J.A."/>
        </authorList>
    </citation>
    <scope>NUCLEOTIDE SEQUENCE [LARGE SCALE GENOMIC DNA]</scope>
    <source>
        <strain evidence="3 4">DSM 249</strain>
    </source>
</reference>
<protein>
    <submittedName>
        <fullName evidence="3">TlpA family protein disulfide reductase</fullName>
    </submittedName>
</protein>
<evidence type="ECO:0000313" key="3">
    <source>
        <dbReference type="EMBL" id="TNJ38214.1"/>
    </source>
</evidence>
<organism evidence="3 4">
    <name type="scientific">Chlorobaculum thiosulfatiphilum</name>
    <name type="common">Chlorobium limicola f.sp. thiosulfatophilum</name>
    <dbReference type="NCBI Taxonomy" id="115852"/>
    <lineage>
        <taxon>Bacteria</taxon>
        <taxon>Pseudomonadati</taxon>
        <taxon>Chlorobiota</taxon>
        <taxon>Chlorobiia</taxon>
        <taxon>Chlorobiales</taxon>
        <taxon>Chlorobiaceae</taxon>
        <taxon>Chlorobaculum</taxon>
    </lineage>
</organism>
<dbReference type="PANTHER" id="PTHR42852:SF18">
    <property type="entry name" value="CHROMOSOME UNDETERMINED SCAFFOLD_47, WHOLE GENOME SHOTGUN SEQUENCE"/>
    <property type="match status" value="1"/>
</dbReference>
<dbReference type="Pfam" id="PF08534">
    <property type="entry name" value="Redoxin"/>
    <property type="match status" value="1"/>
</dbReference>
<keyword evidence="1" id="KW-0732">Signal</keyword>
<dbReference type="EMBL" id="VDCH01000024">
    <property type="protein sequence ID" value="TNJ38214.1"/>
    <property type="molecule type" value="Genomic_DNA"/>
</dbReference>
<dbReference type="InterPro" id="IPR050553">
    <property type="entry name" value="Thioredoxin_ResA/DsbE_sf"/>
</dbReference>
<evidence type="ECO:0000256" key="1">
    <source>
        <dbReference type="SAM" id="SignalP"/>
    </source>
</evidence>
<dbReference type="InterPro" id="IPR013740">
    <property type="entry name" value="Redoxin"/>
</dbReference>
<feature type="signal peptide" evidence="1">
    <location>
        <begin position="1"/>
        <end position="28"/>
    </location>
</feature>
<comment type="caution">
    <text evidence="3">The sequence shown here is derived from an EMBL/GenBank/DDBJ whole genome shotgun (WGS) entry which is preliminary data.</text>
</comment>
<proteinExistence type="predicted"/>
<dbReference type="InterPro" id="IPR036249">
    <property type="entry name" value="Thioredoxin-like_sf"/>
</dbReference>
<evidence type="ECO:0000259" key="2">
    <source>
        <dbReference type="PROSITE" id="PS51352"/>
    </source>
</evidence>
<gene>
    <name evidence="3" type="ORF">FGF66_09910</name>
</gene>